<evidence type="ECO:0000313" key="7">
    <source>
        <dbReference type="EMBL" id="GMR57103.1"/>
    </source>
</evidence>
<evidence type="ECO:0000259" key="6">
    <source>
        <dbReference type="PROSITE" id="PS50262"/>
    </source>
</evidence>
<reference evidence="8" key="1">
    <citation type="submission" date="2022-10" db="EMBL/GenBank/DDBJ databases">
        <title>Genome assembly of Pristionchus species.</title>
        <authorList>
            <person name="Yoshida K."/>
            <person name="Sommer R.J."/>
        </authorList>
    </citation>
    <scope>NUCLEOTIDE SEQUENCE [LARGE SCALE GENOMIC DNA]</scope>
    <source>
        <strain evidence="8">RS5460</strain>
    </source>
</reference>
<evidence type="ECO:0000313" key="8">
    <source>
        <dbReference type="Proteomes" id="UP001328107"/>
    </source>
</evidence>
<keyword evidence="3 5" id="KW-1133">Transmembrane helix</keyword>
<feature type="transmembrane region" description="Helical" evidence="5">
    <location>
        <begin position="208"/>
        <end position="229"/>
    </location>
</feature>
<evidence type="ECO:0000256" key="4">
    <source>
        <dbReference type="ARBA" id="ARBA00023136"/>
    </source>
</evidence>
<sequence length="309" mass="35310">MEFRYIINILKNILIIPLVGIIFVHLRVIFITYRYKARLVSMLRIMLLNNVTSQLLQVISSIFLGLFNFTLFAFDSPDKHNASIPHNVYEWVETSSSVMFHTGWLSNTLLICAHSIIRLSSVVRPLQYRNNFTTSRITMAVTAIWTVSICLNLGSFVHRVFFDKLAQIVSFISVLITLITYVCMIGYLKLMKSQFKRAIPESVIHSALSSFMLCSADIVSSIFWIFGYYKMHKLDDNPDATKEMYDEAQLASAIYSVVTQLRVIAFPILLQMLFSTIRHLFWGSKVDEKNSSVCVPLTVTSSVKSRESA</sequence>
<comment type="caution">
    <text evidence="7">The sequence shown here is derived from an EMBL/GenBank/DDBJ whole genome shotgun (WGS) entry which is preliminary data.</text>
</comment>
<feature type="transmembrane region" description="Helical" evidence="5">
    <location>
        <begin position="12"/>
        <end position="33"/>
    </location>
</feature>
<dbReference type="SUPFAM" id="SSF81321">
    <property type="entry name" value="Family A G protein-coupled receptor-like"/>
    <property type="match status" value="1"/>
</dbReference>
<evidence type="ECO:0000256" key="3">
    <source>
        <dbReference type="ARBA" id="ARBA00022989"/>
    </source>
</evidence>
<evidence type="ECO:0000256" key="2">
    <source>
        <dbReference type="ARBA" id="ARBA00022692"/>
    </source>
</evidence>
<dbReference type="PROSITE" id="PS50262">
    <property type="entry name" value="G_PROTEIN_RECEP_F1_2"/>
    <property type="match status" value="1"/>
</dbReference>
<organism evidence="7 8">
    <name type="scientific">Pristionchus mayeri</name>
    <dbReference type="NCBI Taxonomy" id="1317129"/>
    <lineage>
        <taxon>Eukaryota</taxon>
        <taxon>Metazoa</taxon>
        <taxon>Ecdysozoa</taxon>
        <taxon>Nematoda</taxon>
        <taxon>Chromadorea</taxon>
        <taxon>Rhabditida</taxon>
        <taxon>Rhabditina</taxon>
        <taxon>Diplogasteromorpha</taxon>
        <taxon>Diplogasteroidea</taxon>
        <taxon>Neodiplogasteridae</taxon>
        <taxon>Pristionchus</taxon>
    </lineage>
</organism>
<dbReference type="InterPro" id="IPR017452">
    <property type="entry name" value="GPCR_Rhodpsn_7TM"/>
</dbReference>
<feature type="transmembrane region" description="Helical" evidence="5">
    <location>
        <begin position="168"/>
        <end position="188"/>
    </location>
</feature>
<dbReference type="EMBL" id="BTRK01000006">
    <property type="protein sequence ID" value="GMR57103.1"/>
    <property type="molecule type" value="Genomic_DNA"/>
</dbReference>
<dbReference type="AlphaFoldDB" id="A0AAN5I906"/>
<feature type="domain" description="G-protein coupled receptors family 1 profile" evidence="6">
    <location>
        <begin position="24"/>
        <end position="309"/>
    </location>
</feature>
<proteinExistence type="predicted"/>
<accession>A0AAN5I906</accession>
<feature type="transmembrane region" description="Helical" evidence="5">
    <location>
        <begin position="249"/>
        <end position="270"/>
    </location>
</feature>
<keyword evidence="4 5" id="KW-0472">Membrane</keyword>
<dbReference type="GO" id="GO:0016020">
    <property type="term" value="C:membrane"/>
    <property type="evidence" value="ECO:0007669"/>
    <property type="project" value="UniProtKB-SubCell"/>
</dbReference>
<keyword evidence="8" id="KW-1185">Reference proteome</keyword>
<dbReference type="Gene3D" id="1.20.1070.10">
    <property type="entry name" value="Rhodopsin 7-helix transmembrane proteins"/>
    <property type="match status" value="1"/>
</dbReference>
<evidence type="ECO:0000256" key="5">
    <source>
        <dbReference type="SAM" id="Phobius"/>
    </source>
</evidence>
<feature type="transmembrane region" description="Helical" evidence="5">
    <location>
        <begin position="54"/>
        <end position="74"/>
    </location>
</feature>
<feature type="transmembrane region" description="Helical" evidence="5">
    <location>
        <begin position="137"/>
        <end position="162"/>
    </location>
</feature>
<dbReference type="Proteomes" id="UP001328107">
    <property type="component" value="Unassembled WGS sequence"/>
</dbReference>
<evidence type="ECO:0000256" key="1">
    <source>
        <dbReference type="ARBA" id="ARBA00004370"/>
    </source>
</evidence>
<feature type="non-terminal residue" evidence="7">
    <location>
        <position position="309"/>
    </location>
</feature>
<protein>
    <recommendedName>
        <fullName evidence="6">G-protein coupled receptors family 1 profile domain-containing protein</fullName>
    </recommendedName>
</protein>
<gene>
    <name evidence="7" type="ORF">PMAYCL1PPCAC_27298</name>
</gene>
<comment type="subcellular location">
    <subcellularLocation>
        <location evidence="1">Membrane</location>
    </subcellularLocation>
</comment>
<name>A0AAN5I906_9BILA</name>
<keyword evidence="2 5" id="KW-0812">Transmembrane</keyword>